<dbReference type="PANTHER" id="PTHR33908:SF3">
    <property type="entry name" value="UNDECAPRENYL PHOSPHATE-ALPHA-4-AMINO-4-DEOXY-L-ARABINOSE ARABINOSYL TRANSFERASE"/>
    <property type="match status" value="1"/>
</dbReference>
<feature type="transmembrane region" description="Helical" evidence="8">
    <location>
        <begin position="77"/>
        <end position="95"/>
    </location>
</feature>
<accession>A0A2M6NSS1</accession>
<evidence type="ECO:0000259" key="9">
    <source>
        <dbReference type="Pfam" id="PF13231"/>
    </source>
</evidence>
<sequence>MVIAAFFRLWKLDSIPPGLYPDVAMNGNDALDTLKTGQWKLFYPENNGREGLFMWLIAFSFLIFGPSIWAIKIVAAIIGIFTVFGLYLLIKELFFQSLRNRVPFERNSVPFIAFFSSFFLAVSFWHVNFSRIGFRAILVPFILVFGFYFLFRGFRQKRVLFLIISGIFFGLGFYTYISYRFVVLLLAITLWLFYKKERQKKKFLLFAVYCLLFTVIIALPIGIYFLLNPGDFFGRAGGVSIFNSEKPFYELGKSIILHLGMFNLYGDENWRHNFSGSPQLLWPIGILFLIGLILSIKNKNYLLLSWFIIMLLPGFLSFEGIPHALRTIGAIPPVFIFAGLGAFWFFEKVKFFFKTKRQKIFFYFCFVLFLISIVFSEFDKYFYQWGKNLEVENAFSKNFVEIGNYLNSLPEDIDKYVIVNQAGVPVPWPDGLPVAAQTPIFIERVKFGKIRSTYILPKDLNKIKIDEKTVIVPLQYVQP</sequence>
<evidence type="ECO:0000256" key="5">
    <source>
        <dbReference type="ARBA" id="ARBA00022692"/>
    </source>
</evidence>
<dbReference type="GO" id="GO:0010041">
    <property type="term" value="P:response to iron(III) ion"/>
    <property type="evidence" value="ECO:0007669"/>
    <property type="project" value="TreeGrafter"/>
</dbReference>
<dbReference type="GO" id="GO:0009103">
    <property type="term" value="P:lipopolysaccharide biosynthetic process"/>
    <property type="evidence" value="ECO:0007669"/>
    <property type="project" value="UniProtKB-ARBA"/>
</dbReference>
<feature type="transmembrane region" description="Helical" evidence="8">
    <location>
        <begin position="179"/>
        <end position="194"/>
    </location>
</feature>
<protein>
    <recommendedName>
        <fullName evidence="9">Glycosyltransferase RgtA/B/C/D-like domain-containing protein</fullName>
    </recommendedName>
</protein>
<evidence type="ECO:0000256" key="2">
    <source>
        <dbReference type="ARBA" id="ARBA00022475"/>
    </source>
</evidence>
<feature type="transmembrane region" description="Helical" evidence="8">
    <location>
        <begin position="52"/>
        <end position="71"/>
    </location>
</feature>
<feature type="domain" description="Glycosyltransferase RgtA/B/C/D-like" evidence="9">
    <location>
        <begin position="53"/>
        <end position="218"/>
    </location>
</feature>
<proteinExistence type="predicted"/>
<dbReference type="Proteomes" id="UP000228756">
    <property type="component" value="Unassembled WGS sequence"/>
</dbReference>
<gene>
    <name evidence="10" type="ORF">COU42_00010</name>
</gene>
<evidence type="ECO:0000256" key="3">
    <source>
        <dbReference type="ARBA" id="ARBA00022676"/>
    </source>
</evidence>
<dbReference type="InterPro" id="IPR050297">
    <property type="entry name" value="LipidA_mod_glycosyltrf_83"/>
</dbReference>
<evidence type="ECO:0000256" key="4">
    <source>
        <dbReference type="ARBA" id="ARBA00022679"/>
    </source>
</evidence>
<feature type="transmembrane region" description="Helical" evidence="8">
    <location>
        <begin position="132"/>
        <end position="151"/>
    </location>
</feature>
<feature type="transmembrane region" description="Helical" evidence="8">
    <location>
        <begin position="158"/>
        <end position="173"/>
    </location>
</feature>
<dbReference type="GO" id="GO:0005886">
    <property type="term" value="C:plasma membrane"/>
    <property type="evidence" value="ECO:0007669"/>
    <property type="project" value="UniProtKB-SubCell"/>
</dbReference>
<keyword evidence="4" id="KW-0808">Transferase</keyword>
<feature type="transmembrane region" description="Helical" evidence="8">
    <location>
        <begin position="206"/>
        <end position="227"/>
    </location>
</feature>
<dbReference type="PANTHER" id="PTHR33908">
    <property type="entry name" value="MANNOSYLTRANSFERASE YKCB-RELATED"/>
    <property type="match status" value="1"/>
</dbReference>
<evidence type="ECO:0000256" key="8">
    <source>
        <dbReference type="SAM" id="Phobius"/>
    </source>
</evidence>
<dbReference type="GO" id="GO:0016763">
    <property type="term" value="F:pentosyltransferase activity"/>
    <property type="evidence" value="ECO:0007669"/>
    <property type="project" value="TreeGrafter"/>
</dbReference>
<organism evidence="10 11">
    <name type="scientific">Candidatus Nealsonbacteria bacterium CG10_big_fil_rev_8_21_14_0_10_36_24</name>
    <dbReference type="NCBI Taxonomy" id="1974710"/>
    <lineage>
        <taxon>Bacteria</taxon>
        <taxon>Candidatus Nealsoniibacteriota</taxon>
    </lineage>
</organism>
<evidence type="ECO:0000256" key="1">
    <source>
        <dbReference type="ARBA" id="ARBA00004651"/>
    </source>
</evidence>
<reference evidence="11" key="1">
    <citation type="submission" date="2017-09" db="EMBL/GenBank/DDBJ databases">
        <title>Depth-based differentiation of microbial function through sediment-hosted aquifers and enrichment of novel symbionts in the deep terrestrial subsurface.</title>
        <authorList>
            <person name="Probst A.J."/>
            <person name="Ladd B."/>
            <person name="Jarett J.K."/>
            <person name="Geller-Mcgrath D.E."/>
            <person name="Sieber C.M.K."/>
            <person name="Emerson J.B."/>
            <person name="Anantharaman K."/>
            <person name="Thomas B.C."/>
            <person name="Malmstrom R."/>
            <person name="Stieglmeier M."/>
            <person name="Klingl A."/>
            <person name="Woyke T."/>
            <person name="Ryan C.M."/>
            <person name="Banfield J.F."/>
        </authorList>
    </citation>
    <scope>NUCLEOTIDE SEQUENCE [LARGE SCALE GENOMIC DNA]</scope>
</reference>
<comment type="subcellular location">
    <subcellularLocation>
        <location evidence="1">Cell membrane</location>
        <topology evidence="1">Multi-pass membrane protein</topology>
    </subcellularLocation>
</comment>
<feature type="transmembrane region" description="Helical" evidence="8">
    <location>
        <begin position="280"/>
        <end position="296"/>
    </location>
</feature>
<dbReference type="InterPro" id="IPR038731">
    <property type="entry name" value="RgtA/B/C-like"/>
</dbReference>
<comment type="caution">
    <text evidence="10">The sequence shown here is derived from an EMBL/GenBank/DDBJ whole genome shotgun (WGS) entry which is preliminary data.</text>
</comment>
<evidence type="ECO:0000313" key="10">
    <source>
        <dbReference type="EMBL" id="PIR72704.1"/>
    </source>
</evidence>
<dbReference type="AlphaFoldDB" id="A0A2M6NSS1"/>
<keyword evidence="2" id="KW-1003">Cell membrane</keyword>
<dbReference type="Pfam" id="PF13231">
    <property type="entry name" value="PMT_2"/>
    <property type="match status" value="1"/>
</dbReference>
<dbReference type="EMBL" id="PFCJ01000001">
    <property type="protein sequence ID" value="PIR72704.1"/>
    <property type="molecule type" value="Genomic_DNA"/>
</dbReference>
<keyword evidence="5 8" id="KW-0812">Transmembrane</keyword>
<name>A0A2M6NSS1_9BACT</name>
<keyword evidence="3" id="KW-0328">Glycosyltransferase</keyword>
<feature type="transmembrane region" description="Helical" evidence="8">
    <location>
        <begin position="324"/>
        <end position="346"/>
    </location>
</feature>
<evidence type="ECO:0000256" key="7">
    <source>
        <dbReference type="ARBA" id="ARBA00023136"/>
    </source>
</evidence>
<feature type="transmembrane region" description="Helical" evidence="8">
    <location>
        <begin position="360"/>
        <end position="378"/>
    </location>
</feature>
<keyword evidence="6 8" id="KW-1133">Transmembrane helix</keyword>
<keyword evidence="7 8" id="KW-0472">Membrane</keyword>
<feature type="transmembrane region" description="Helical" evidence="8">
    <location>
        <begin position="107"/>
        <end position="126"/>
    </location>
</feature>
<evidence type="ECO:0000313" key="11">
    <source>
        <dbReference type="Proteomes" id="UP000228756"/>
    </source>
</evidence>
<evidence type="ECO:0000256" key="6">
    <source>
        <dbReference type="ARBA" id="ARBA00022989"/>
    </source>
</evidence>
<feature type="transmembrane region" description="Helical" evidence="8">
    <location>
        <begin position="301"/>
        <end position="318"/>
    </location>
</feature>